<dbReference type="STRING" id="481448.Minf_1717"/>
<evidence type="ECO:0000313" key="3">
    <source>
        <dbReference type="Proteomes" id="UP000009149"/>
    </source>
</evidence>
<evidence type="ECO:0008006" key="4">
    <source>
        <dbReference type="Google" id="ProtNLM"/>
    </source>
</evidence>
<sequence length="182" mass="21055">MSALIVLFLVIGFLSVFGQMIIPELAFFNAKPELSSLFVIYFTLKLPFFYAFSFSLYAGILSDIVIPGTFGTTSLCLTSLFLFISILKPYLEKIGNRWMVFPCAAVGVFFYSLMNYFLYEFESHQWHWTMEFWTKLVSIAFLSTLLALPLYFVMDLLFFLLHIPTAKEELFPSFPQKKDNLS</sequence>
<keyword evidence="1" id="KW-1133">Transmembrane helix</keyword>
<feature type="transmembrane region" description="Helical" evidence="1">
    <location>
        <begin position="34"/>
        <end position="52"/>
    </location>
</feature>
<dbReference type="eggNOG" id="ENOG5031RA5">
    <property type="taxonomic scope" value="Bacteria"/>
</dbReference>
<dbReference type="AlphaFoldDB" id="B3DWV8"/>
<reference evidence="2 3" key="1">
    <citation type="journal article" date="2008" name="Biol. Direct">
        <title>Complete genome sequence of the extremely acidophilic methanotroph isolate V4, Methylacidiphilum infernorum, a representative of the bacterial phylum Verrucomicrobia.</title>
        <authorList>
            <person name="Hou S."/>
            <person name="Makarova K.S."/>
            <person name="Saw J.H."/>
            <person name="Senin P."/>
            <person name="Ly B.V."/>
            <person name="Zhou Z."/>
            <person name="Ren Y."/>
            <person name="Wang J."/>
            <person name="Galperin M.Y."/>
            <person name="Omelchenko M.V."/>
            <person name="Wolf Y.I."/>
            <person name="Yutin N."/>
            <person name="Koonin E.V."/>
            <person name="Stott M.B."/>
            <person name="Mountain B.W."/>
            <person name="Crowe M.A."/>
            <person name="Smirnova A.V."/>
            <person name="Dunfield P.F."/>
            <person name="Feng L."/>
            <person name="Wang L."/>
            <person name="Alam M."/>
        </authorList>
    </citation>
    <scope>NUCLEOTIDE SEQUENCE [LARGE SCALE GENOMIC DNA]</scope>
    <source>
        <strain evidence="3">Isolate V4</strain>
    </source>
</reference>
<name>B3DWV8_METI4</name>
<dbReference type="RefSeq" id="WP_012464053.1">
    <property type="nucleotide sequence ID" value="NC_010794.1"/>
</dbReference>
<dbReference type="KEGG" id="min:Minf_1717"/>
<organism evidence="2 3">
    <name type="scientific">Methylacidiphilum infernorum (isolate V4)</name>
    <name type="common">Methylokorus infernorum (strain V4)</name>
    <dbReference type="NCBI Taxonomy" id="481448"/>
    <lineage>
        <taxon>Bacteria</taxon>
        <taxon>Pseudomonadati</taxon>
        <taxon>Verrucomicrobiota</taxon>
        <taxon>Methylacidiphilae</taxon>
        <taxon>Methylacidiphilales</taxon>
        <taxon>Methylacidiphilaceae</taxon>
        <taxon>Methylacidiphilum (ex Ratnadevi et al. 2023)</taxon>
    </lineage>
</organism>
<protein>
    <recommendedName>
        <fullName evidence="4">Rod shape-determining protein MreD</fullName>
    </recommendedName>
</protein>
<evidence type="ECO:0000256" key="1">
    <source>
        <dbReference type="SAM" id="Phobius"/>
    </source>
</evidence>
<feature type="transmembrane region" description="Helical" evidence="1">
    <location>
        <begin position="64"/>
        <end position="87"/>
    </location>
</feature>
<dbReference type="Proteomes" id="UP000009149">
    <property type="component" value="Chromosome"/>
</dbReference>
<dbReference type="EMBL" id="CP000975">
    <property type="protein sequence ID" value="ACD83771.1"/>
    <property type="molecule type" value="Genomic_DNA"/>
</dbReference>
<keyword evidence="1" id="KW-0472">Membrane</keyword>
<accession>B3DWV8</accession>
<dbReference type="OrthoDB" id="192924at2"/>
<feature type="transmembrane region" description="Helical" evidence="1">
    <location>
        <begin position="99"/>
        <end position="118"/>
    </location>
</feature>
<evidence type="ECO:0000313" key="2">
    <source>
        <dbReference type="EMBL" id="ACD83771.1"/>
    </source>
</evidence>
<dbReference type="HOGENOM" id="CLU_1480404_0_0_0"/>
<gene>
    <name evidence="2" type="ordered locus">Minf_1717</name>
</gene>
<proteinExistence type="predicted"/>
<feature type="transmembrane region" description="Helical" evidence="1">
    <location>
        <begin position="139"/>
        <end position="163"/>
    </location>
</feature>
<keyword evidence="1" id="KW-0812">Transmembrane</keyword>